<dbReference type="InterPro" id="IPR036866">
    <property type="entry name" value="RibonucZ/Hydroxyglut_hydro"/>
</dbReference>
<feature type="domain" description="Metallo-beta-lactamase" evidence="2">
    <location>
        <begin position="98"/>
        <end position="292"/>
    </location>
</feature>
<feature type="compositionally biased region" description="Polar residues" evidence="1">
    <location>
        <begin position="357"/>
        <end position="378"/>
    </location>
</feature>
<evidence type="ECO:0000259" key="2">
    <source>
        <dbReference type="SMART" id="SM00849"/>
    </source>
</evidence>
<evidence type="ECO:0000313" key="4">
    <source>
        <dbReference type="Proteomes" id="UP001596620"/>
    </source>
</evidence>
<sequence>MLRHSFTAFITAFFLVMAGCGTDDAEQSAADADTDDAETTEAVTTDTAEDSDAEPKEDNEDKDEADEKANDSEKDDSEQTANSSALQELTVQYIDAAQADATLFQYGHDGEPYTILFDTGDWQRDDVVNYLANQAIADIDLIVISHPHSDHIGQLAEIVNTYDVGEVWMSGNISSSKTFQKALQAVKNSGADYHEPRTGEEFSIGPMAIDVLYPNSISSDLNEESVSLHMAYGDVNFVFTGDAEKAAEASMVQSDAPLDADILQLGHHGSNTSSTSAFIEAVDPDTAIYSAGADNQYGHPHAEVVNRIQDAGIDLYGTDVHGTITVTTDGTSYDISTEKEGTIRAESTGSAETSASNQSDSEPPANKNTSGNGDSASTGGCVDINNASAKELQNIKYIGKKRAPNVSDHRPFDSVDDLTDVKGIGDAYIKKIKAEDVACVKS</sequence>
<reference evidence="4" key="1">
    <citation type="journal article" date="2019" name="Int. J. Syst. Evol. Microbiol.">
        <title>The Global Catalogue of Microorganisms (GCM) 10K type strain sequencing project: providing services to taxonomists for standard genome sequencing and annotation.</title>
        <authorList>
            <consortium name="The Broad Institute Genomics Platform"/>
            <consortium name="The Broad Institute Genome Sequencing Center for Infectious Disease"/>
            <person name="Wu L."/>
            <person name="Ma J."/>
        </authorList>
    </citation>
    <scope>NUCLEOTIDE SEQUENCE [LARGE SCALE GENOMIC DNA]</scope>
    <source>
        <strain evidence="4">JCM 30234</strain>
    </source>
</reference>
<dbReference type="SMART" id="SM00849">
    <property type="entry name" value="Lactamase_B"/>
    <property type="match status" value="1"/>
</dbReference>
<dbReference type="InterPro" id="IPR010994">
    <property type="entry name" value="RuvA_2-like"/>
</dbReference>
<dbReference type="CDD" id="cd07731">
    <property type="entry name" value="ComA-like_MBL-fold"/>
    <property type="match status" value="1"/>
</dbReference>
<protein>
    <submittedName>
        <fullName evidence="3">MBL fold metallo-hydrolase</fullName>
    </submittedName>
</protein>
<feature type="region of interest" description="Disordered" evidence="1">
    <location>
        <begin position="26"/>
        <end position="83"/>
    </location>
</feature>
<dbReference type="SUPFAM" id="SSF47781">
    <property type="entry name" value="RuvA domain 2-like"/>
    <property type="match status" value="1"/>
</dbReference>
<name>A0ABW2UTS8_9BACI</name>
<gene>
    <name evidence="3" type="ORF">ACFQU8_08005</name>
</gene>
<dbReference type="RefSeq" id="WP_382358698.1">
    <property type="nucleotide sequence ID" value="NZ_JBHTGR010000016.1"/>
</dbReference>
<dbReference type="Proteomes" id="UP001596620">
    <property type="component" value="Unassembled WGS sequence"/>
</dbReference>
<dbReference type="Pfam" id="PF00753">
    <property type="entry name" value="Lactamase_B"/>
    <property type="match status" value="1"/>
</dbReference>
<dbReference type="Gene3D" id="3.60.15.10">
    <property type="entry name" value="Ribonuclease Z/Hydroxyacylglutathione hydrolase-like"/>
    <property type="match status" value="1"/>
</dbReference>
<dbReference type="PROSITE" id="PS51257">
    <property type="entry name" value="PROKAR_LIPOPROTEIN"/>
    <property type="match status" value="1"/>
</dbReference>
<dbReference type="EMBL" id="JBHTGR010000016">
    <property type="protein sequence ID" value="MFC7747179.1"/>
    <property type="molecule type" value="Genomic_DNA"/>
</dbReference>
<organism evidence="3 4">
    <name type="scientific">Lentibacillus kimchii</name>
    <dbReference type="NCBI Taxonomy" id="1542911"/>
    <lineage>
        <taxon>Bacteria</taxon>
        <taxon>Bacillati</taxon>
        <taxon>Bacillota</taxon>
        <taxon>Bacilli</taxon>
        <taxon>Bacillales</taxon>
        <taxon>Bacillaceae</taxon>
        <taxon>Lentibacillus</taxon>
    </lineage>
</organism>
<keyword evidence="4" id="KW-1185">Reference proteome</keyword>
<accession>A0ABW2UTS8</accession>
<feature type="region of interest" description="Disordered" evidence="1">
    <location>
        <begin position="335"/>
        <end position="382"/>
    </location>
</feature>
<dbReference type="PANTHER" id="PTHR30619:SF7">
    <property type="entry name" value="BETA-LACTAMASE DOMAIN PROTEIN"/>
    <property type="match status" value="1"/>
</dbReference>
<feature type="compositionally biased region" description="Low complexity" evidence="1">
    <location>
        <begin position="345"/>
        <end position="356"/>
    </location>
</feature>
<feature type="compositionally biased region" description="Acidic residues" evidence="1">
    <location>
        <begin position="47"/>
        <end position="64"/>
    </location>
</feature>
<comment type="caution">
    <text evidence="3">The sequence shown here is derived from an EMBL/GenBank/DDBJ whole genome shotgun (WGS) entry which is preliminary data.</text>
</comment>
<dbReference type="SUPFAM" id="SSF56281">
    <property type="entry name" value="Metallo-hydrolase/oxidoreductase"/>
    <property type="match status" value="1"/>
</dbReference>
<evidence type="ECO:0000256" key="1">
    <source>
        <dbReference type="SAM" id="MobiDB-lite"/>
    </source>
</evidence>
<proteinExistence type="predicted"/>
<dbReference type="Pfam" id="PF12836">
    <property type="entry name" value="HHH_3"/>
    <property type="match status" value="1"/>
</dbReference>
<dbReference type="PANTHER" id="PTHR30619">
    <property type="entry name" value="DNA INTERNALIZATION/COMPETENCE PROTEIN COMEC/REC2"/>
    <property type="match status" value="1"/>
</dbReference>
<dbReference type="InterPro" id="IPR001279">
    <property type="entry name" value="Metallo-B-lactamas"/>
</dbReference>
<dbReference type="InterPro" id="IPR052159">
    <property type="entry name" value="Competence_DNA_uptake"/>
</dbReference>
<evidence type="ECO:0000313" key="3">
    <source>
        <dbReference type="EMBL" id="MFC7747179.1"/>
    </source>
</evidence>
<dbReference type="Gene3D" id="1.10.150.320">
    <property type="entry name" value="Photosystem II 12 kDa extrinsic protein"/>
    <property type="match status" value="1"/>
</dbReference>
<dbReference type="InterPro" id="IPR035681">
    <property type="entry name" value="ComA-like_MBL"/>
</dbReference>